<gene>
    <name evidence="4" type="ORF">S01H4_38480</name>
</gene>
<comment type="caution">
    <text evidence="4">The sequence shown here is derived from an EMBL/GenBank/DDBJ whole genome shotgun (WGS) entry which is preliminary data.</text>
</comment>
<name>X1DJV3_9ZZZZ</name>
<dbReference type="InterPro" id="IPR050707">
    <property type="entry name" value="HTH_MetabolicPath_Reg"/>
</dbReference>
<dbReference type="GO" id="GO:0003677">
    <property type="term" value="F:DNA binding"/>
    <property type="evidence" value="ECO:0007669"/>
    <property type="project" value="UniProtKB-KW"/>
</dbReference>
<proteinExistence type="predicted"/>
<dbReference type="SMART" id="SM00346">
    <property type="entry name" value="HTH_ICLR"/>
    <property type="match status" value="1"/>
</dbReference>
<dbReference type="InterPro" id="IPR036388">
    <property type="entry name" value="WH-like_DNA-bd_sf"/>
</dbReference>
<dbReference type="PANTHER" id="PTHR30136:SF35">
    <property type="entry name" value="HTH-TYPE TRANSCRIPTIONAL REGULATOR RV1719"/>
    <property type="match status" value="1"/>
</dbReference>
<dbReference type="AlphaFoldDB" id="X1DJV3"/>
<dbReference type="Pfam" id="PF09339">
    <property type="entry name" value="HTH_IclR"/>
    <property type="match status" value="1"/>
</dbReference>
<sequence>MEKGYVAPSVKKAFVILKAISLSRKGMGVSEIARDLKIAKSTVHGITSALEELGAIVRDPSTKSYKVGPTLLELGRLAYSQIDLKDMARPFMEDLMEKT</sequence>
<dbReference type="Gene3D" id="1.10.10.10">
    <property type="entry name" value="Winged helix-like DNA-binding domain superfamily/Winged helix DNA-binding domain"/>
    <property type="match status" value="1"/>
</dbReference>
<dbReference type="SUPFAM" id="SSF46785">
    <property type="entry name" value="Winged helix' DNA-binding domain"/>
    <property type="match status" value="1"/>
</dbReference>
<dbReference type="GO" id="GO:0003700">
    <property type="term" value="F:DNA-binding transcription factor activity"/>
    <property type="evidence" value="ECO:0007669"/>
    <property type="project" value="TreeGrafter"/>
</dbReference>
<reference evidence="4" key="1">
    <citation type="journal article" date="2014" name="Front. Microbiol.">
        <title>High frequency of phylogenetically diverse reductive dehalogenase-homologous genes in deep subseafloor sedimentary metagenomes.</title>
        <authorList>
            <person name="Kawai M."/>
            <person name="Futagami T."/>
            <person name="Toyoda A."/>
            <person name="Takaki Y."/>
            <person name="Nishi S."/>
            <person name="Hori S."/>
            <person name="Arai W."/>
            <person name="Tsubouchi T."/>
            <person name="Morono Y."/>
            <person name="Uchiyama I."/>
            <person name="Ito T."/>
            <person name="Fujiyama A."/>
            <person name="Inagaki F."/>
            <person name="Takami H."/>
        </authorList>
    </citation>
    <scope>NUCLEOTIDE SEQUENCE</scope>
    <source>
        <strain evidence="4">Expedition CK06-06</strain>
    </source>
</reference>
<dbReference type="GO" id="GO:0045892">
    <property type="term" value="P:negative regulation of DNA-templated transcription"/>
    <property type="evidence" value="ECO:0007669"/>
    <property type="project" value="TreeGrafter"/>
</dbReference>
<evidence type="ECO:0000259" key="3">
    <source>
        <dbReference type="PROSITE" id="PS51078"/>
    </source>
</evidence>
<dbReference type="InterPro" id="IPR036390">
    <property type="entry name" value="WH_DNA-bd_sf"/>
</dbReference>
<accession>X1DJV3</accession>
<feature type="domain" description="HTH iclR-type" evidence="2">
    <location>
        <begin position="7"/>
        <end position="69"/>
    </location>
</feature>
<protein>
    <recommendedName>
        <fullName evidence="5">HTH iclR-type domain-containing protein</fullName>
    </recommendedName>
</protein>
<dbReference type="PANTHER" id="PTHR30136">
    <property type="entry name" value="HELIX-TURN-HELIX TRANSCRIPTIONAL REGULATOR, ICLR FAMILY"/>
    <property type="match status" value="1"/>
</dbReference>
<evidence type="ECO:0000313" key="4">
    <source>
        <dbReference type="EMBL" id="GAH05304.1"/>
    </source>
</evidence>
<dbReference type="InterPro" id="IPR005471">
    <property type="entry name" value="Tscrpt_reg_IclR_N"/>
</dbReference>
<evidence type="ECO:0000259" key="2">
    <source>
        <dbReference type="PROSITE" id="PS51077"/>
    </source>
</evidence>
<evidence type="ECO:0008006" key="5">
    <source>
        <dbReference type="Google" id="ProtNLM"/>
    </source>
</evidence>
<dbReference type="PROSITE" id="PS51077">
    <property type="entry name" value="HTH_ICLR"/>
    <property type="match status" value="1"/>
</dbReference>
<dbReference type="PROSITE" id="PS51078">
    <property type="entry name" value="ICLR_ED"/>
    <property type="match status" value="1"/>
</dbReference>
<feature type="non-terminal residue" evidence="4">
    <location>
        <position position="99"/>
    </location>
</feature>
<dbReference type="InterPro" id="IPR014757">
    <property type="entry name" value="Tscrpt_reg_IclR_C"/>
</dbReference>
<evidence type="ECO:0000256" key="1">
    <source>
        <dbReference type="ARBA" id="ARBA00023125"/>
    </source>
</evidence>
<keyword evidence="1" id="KW-0238">DNA-binding</keyword>
<dbReference type="EMBL" id="BART01020754">
    <property type="protein sequence ID" value="GAH05304.1"/>
    <property type="molecule type" value="Genomic_DNA"/>
</dbReference>
<organism evidence="4">
    <name type="scientific">marine sediment metagenome</name>
    <dbReference type="NCBI Taxonomy" id="412755"/>
    <lineage>
        <taxon>unclassified sequences</taxon>
        <taxon>metagenomes</taxon>
        <taxon>ecological metagenomes</taxon>
    </lineage>
</organism>
<feature type="domain" description="IclR-ED" evidence="3">
    <location>
        <begin position="70"/>
        <end position="99"/>
    </location>
</feature>